<comment type="caution">
    <text evidence="2">The sequence shown here is derived from an EMBL/GenBank/DDBJ whole genome shotgun (WGS) entry which is preliminary data.</text>
</comment>
<dbReference type="Pfam" id="PF26080">
    <property type="entry name" value="CUB_animal"/>
    <property type="match status" value="1"/>
</dbReference>
<dbReference type="SUPFAM" id="SSF49854">
    <property type="entry name" value="Spermadhesin, CUB domain"/>
    <property type="match status" value="1"/>
</dbReference>
<protein>
    <recommendedName>
        <fullName evidence="1">CUB domain-containing protein</fullName>
    </recommendedName>
</protein>
<evidence type="ECO:0000313" key="3">
    <source>
        <dbReference type="Proteomes" id="UP001516400"/>
    </source>
</evidence>
<dbReference type="Proteomes" id="UP001516400">
    <property type="component" value="Unassembled WGS sequence"/>
</dbReference>
<proteinExistence type="predicted"/>
<feature type="domain" description="CUB" evidence="1">
    <location>
        <begin position="121"/>
        <end position="273"/>
    </location>
</feature>
<dbReference type="PANTHER" id="PTHR33236:SF5">
    <property type="entry name" value="CUB DOMAIN-CONTAINING PROTEIN"/>
    <property type="match status" value="1"/>
</dbReference>
<evidence type="ECO:0000259" key="1">
    <source>
        <dbReference type="Pfam" id="PF26080"/>
    </source>
</evidence>
<dbReference type="EMBL" id="JABFTP020000165">
    <property type="protein sequence ID" value="KAL3283752.1"/>
    <property type="molecule type" value="Genomic_DNA"/>
</dbReference>
<keyword evidence="3" id="KW-1185">Reference proteome</keyword>
<gene>
    <name evidence="2" type="ORF">HHI36_017921</name>
</gene>
<evidence type="ECO:0000313" key="2">
    <source>
        <dbReference type="EMBL" id="KAL3283752.1"/>
    </source>
</evidence>
<dbReference type="AlphaFoldDB" id="A0ABD2NZD8"/>
<dbReference type="InterPro" id="IPR035914">
    <property type="entry name" value="Sperma_CUB_dom_sf"/>
</dbReference>
<sequence length="284" mass="30296">MNNTYFSNSNFPSAVTTGGRCVMTIQKCNDDICQVRIDFLASTLAQPNPVGVCNSDSLVIVGGGGSVPTICGDNTGQHIYLDFNGNSTIEMITSTLDGLNVGRNWNYRITQIACACPTRAPSGCLMYYTSISGTVRSFNYGTTTTTNPVTNLLGTRELINENYGICVSMAPGYCSIEWSSCSANSFIVSDNEASISPPIPLFGNDCDADFVVIPNPYFPNGTRAPSDRICGNSFPTVISYSKPFVLTVVTNGNETSTLGPDVGNVGFCLNYRQILCTADSTILG</sequence>
<organism evidence="2 3">
    <name type="scientific">Cryptolaemus montrouzieri</name>
    <dbReference type="NCBI Taxonomy" id="559131"/>
    <lineage>
        <taxon>Eukaryota</taxon>
        <taxon>Metazoa</taxon>
        <taxon>Ecdysozoa</taxon>
        <taxon>Arthropoda</taxon>
        <taxon>Hexapoda</taxon>
        <taxon>Insecta</taxon>
        <taxon>Pterygota</taxon>
        <taxon>Neoptera</taxon>
        <taxon>Endopterygota</taxon>
        <taxon>Coleoptera</taxon>
        <taxon>Polyphaga</taxon>
        <taxon>Cucujiformia</taxon>
        <taxon>Coccinelloidea</taxon>
        <taxon>Coccinellidae</taxon>
        <taxon>Scymninae</taxon>
        <taxon>Scymnini</taxon>
        <taxon>Cryptolaemus</taxon>
    </lineage>
</organism>
<dbReference type="PANTHER" id="PTHR33236">
    <property type="entry name" value="INTRAFLAGELLAR TRANSPORT PROTEIN 122 FAMILY PROTEIN-RELATED"/>
    <property type="match status" value="1"/>
</dbReference>
<dbReference type="Gene3D" id="2.60.120.290">
    <property type="entry name" value="Spermadhesin, CUB domain"/>
    <property type="match status" value="1"/>
</dbReference>
<dbReference type="InterPro" id="IPR058698">
    <property type="entry name" value="CUB_metazoa"/>
</dbReference>
<accession>A0ABD2NZD8</accession>
<reference evidence="2 3" key="1">
    <citation type="journal article" date="2021" name="BMC Biol.">
        <title>Horizontally acquired antibacterial genes associated with adaptive radiation of ladybird beetles.</title>
        <authorList>
            <person name="Li H.S."/>
            <person name="Tang X.F."/>
            <person name="Huang Y.H."/>
            <person name="Xu Z.Y."/>
            <person name="Chen M.L."/>
            <person name="Du X.Y."/>
            <person name="Qiu B.Y."/>
            <person name="Chen P.T."/>
            <person name="Zhang W."/>
            <person name="Slipinski A."/>
            <person name="Escalona H.E."/>
            <person name="Waterhouse R.M."/>
            <person name="Zwick A."/>
            <person name="Pang H."/>
        </authorList>
    </citation>
    <scope>NUCLEOTIDE SEQUENCE [LARGE SCALE GENOMIC DNA]</scope>
    <source>
        <strain evidence="2">SYSU2018</strain>
    </source>
</reference>
<name>A0ABD2NZD8_9CUCU</name>